<feature type="non-terminal residue" evidence="1">
    <location>
        <position position="50"/>
    </location>
</feature>
<dbReference type="AlphaFoldDB" id="A0A6J4V8R7"/>
<feature type="non-terminal residue" evidence="1">
    <location>
        <position position="1"/>
    </location>
</feature>
<sequence length="50" mass="5835">VPFSSPQIPPTAPVRASWPLRVARHHLHAWRDRWCRASERFGAGREKTKM</sequence>
<dbReference type="EMBL" id="CADCWN010000164">
    <property type="protein sequence ID" value="CAA9572228.1"/>
    <property type="molecule type" value="Genomic_DNA"/>
</dbReference>
<accession>A0A6J4V8R7</accession>
<protein>
    <submittedName>
        <fullName evidence="1">Uncharacterized protein</fullName>
    </submittedName>
</protein>
<name>A0A6J4V8R7_9BACT</name>
<organism evidence="1">
    <name type="scientific">uncultured Thermomicrobiales bacterium</name>
    <dbReference type="NCBI Taxonomy" id="1645740"/>
    <lineage>
        <taxon>Bacteria</taxon>
        <taxon>Pseudomonadati</taxon>
        <taxon>Thermomicrobiota</taxon>
        <taxon>Thermomicrobia</taxon>
        <taxon>Thermomicrobiales</taxon>
        <taxon>environmental samples</taxon>
    </lineage>
</organism>
<proteinExistence type="predicted"/>
<reference evidence="1" key="1">
    <citation type="submission" date="2020-02" db="EMBL/GenBank/DDBJ databases">
        <authorList>
            <person name="Meier V. D."/>
        </authorList>
    </citation>
    <scope>NUCLEOTIDE SEQUENCE</scope>
    <source>
        <strain evidence="1">AVDCRST_MAG18</strain>
    </source>
</reference>
<gene>
    <name evidence="1" type="ORF">AVDCRST_MAG18-2111</name>
</gene>
<evidence type="ECO:0000313" key="1">
    <source>
        <dbReference type="EMBL" id="CAA9572228.1"/>
    </source>
</evidence>